<sequence length="163" mass="18722">MTNKELSTKIRKTLKESGYTSKDIKVSVRSSLYDTVAKITIHNPHINKNEIEKLLLTAYEEIDRDIVTGEILQGGNTMLFIDYEYGIFEEVALEWMATAKGLMQSKAEVTRIFDGLYLLDPDHCGALEIRQQDENTTCTYKVHSISHLCEFLYKFAEFKTITI</sequence>
<dbReference type="Proteomes" id="UP000260025">
    <property type="component" value="Unassembled WGS sequence"/>
</dbReference>
<name>A0A3E2VKT4_CLOIN</name>
<protein>
    <submittedName>
        <fullName evidence="1">Uncharacterized protein</fullName>
    </submittedName>
</protein>
<dbReference type="OrthoDB" id="3035242at2"/>
<dbReference type="RefSeq" id="WP_009271170.1">
    <property type="nucleotide sequence ID" value="NZ_BAABXQ010000002.1"/>
</dbReference>
<dbReference type="AlphaFoldDB" id="A0A3E2VKT4"/>
<organism evidence="1 2">
    <name type="scientific">Clostridium innocuum</name>
    <dbReference type="NCBI Taxonomy" id="1522"/>
    <lineage>
        <taxon>Bacteria</taxon>
        <taxon>Bacillati</taxon>
        <taxon>Bacillota</taxon>
        <taxon>Clostridia</taxon>
        <taxon>Eubacteriales</taxon>
        <taxon>Clostridiaceae</taxon>
        <taxon>Clostridium</taxon>
    </lineage>
</organism>
<comment type="caution">
    <text evidence="1">The sequence shown here is derived from an EMBL/GenBank/DDBJ whole genome shotgun (WGS) entry which is preliminary data.</text>
</comment>
<reference evidence="1 2" key="1">
    <citation type="submission" date="2018-08" db="EMBL/GenBank/DDBJ databases">
        <title>A genome reference for cultivated species of the human gut microbiota.</title>
        <authorList>
            <person name="Zou Y."/>
            <person name="Xue W."/>
            <person name="Luo G."/>
        </authorList>
    </citation>
    <scope>NUCLEOTIDE SEQUENCE [LARGE SCALE GENOMIC DNA]</scope>
    <source>
        <strain evidence="1 2">OF01-2LB</strain>
    </source>
</reference>
<dbReference type="EMBL" id="QVEV01000040">
    <property type="protein sequence ID" value="RGC11232.1"/>
    <property type="molecule type" value="Genomic_DNA"/>
</dbReference>
<proteinExistence type="predicted"/>
<gene>
    <name evidence="1" type="ORF">DXA38_19010</name>
</gene>
<accession>A0A3E2VKT4</accession>
<evidence type="ECO:0000313" key="2">
    <source>
        <dbReference type="Proteomes" id="UP000260025"/>
    </source>
</evidence>
<evidence type="ECO:0000313" key="1">
    <source>
        <dbReference type="EMBL" id="RGC11232.1"/>
    </source>
</evidence>